<sequence>MAGPANIIKTSVDIAQRQALDVRAGDTVAVTVKIIEEKEVKGANKKMKKERRARLQKFEGLVIARKHGKEAGGTFTVRKIASGVGVEKIFPLYSANIDKIELVKRAKVRRAKLYYIRDKSSKEIRKKMKNAQFADYAVVETPPEPEIAEEEEIKDTTNTEAVETTASTTEIETTPEITQEATSEEKQEEKQKEEPKKE</sequence>
<reference evidence="7 8" key="1">
    <citation type="submission" date="2017-09" db="EMBL/GenBank/DDBJ databases">
        <title>Depth-based differentiation of microbial function through sediment-hosted aquifers and enrichment of novel symbionts in the deep terrestrial subsurface.</title>
        <authorList>
            <person name="Probst A.J."/>
            <person name="Ladd B."/>
            <person name="Jarett J.K."/>
            <person name="Geller-Mcgrath D.E."/>
            <person name="Sieber C.M."/>
            <person name="Emerson J.B."/>
            <person name="Anantharaman K."/>
            <person name="Thomas B.C."/>
            <person name="Malmstrom R."/>
            <person name="Stieglmeier M."/>
            <person name="Klingl A."/>
            <person name="Woyke T."/>
            <person name="Ryan C.M."/>
            <person name="Banfield J.F."/>
        </authorList>
    </citation>
    <scope>NUCLEOTIDE SEQUENCE [LARGE SCALE GENOMIC DNA]</scope>
    <source>
        <strain evidence="7">CG10_big_fil_rev_8_21_14_0_10_45_14</strain>
    </source>
</reference>
<evidence type="ECO:0000313" key="8">
    <source>
        <dbReference type="Proteomes" id="UP000230833"/>
    </source>
</evidence>
<dbReference type="GO" id="GO:0006412">
    <property type="term" value="P:translation"/>
    <property type="evidence" value="ECO:0007669"/>
    <property type="project" value="InterPro"/>
</dbReference>
<organism evidence="7 8">
    <name type="scientific">Candidatus Vogelbacteria bacterium CG10_big_fil_rev_8_21_14_0_10_45_14</name>
    <dbReference type="NCBI Taxonomy" id="1975042"/>
    <lineage>
        <taxon>Bacteria</taxon>
        <taxon>Candidatus Vogeliibacteriota</taxon>
    </lineage>
</organism>
<dbReference type="InterPro" id="IPR038657">
    <property type="entry name" value="Ribosomal_bL19_sf"/>
</dbReference>
<keyword evidence="2 7" id="KW-0689">Ribosomal protein</keyword>
<dbReference type="Pfam" id="PF01245">
    <property type="entry name" value="Ribosomal_L19"/>
    <property type="match status" value="1"/>
</dbReference>
<protein>
    <recommendedName>
        <fullName evidence="4">Large ribosomal subunit protein bL19</fullName>
    </recommendedName>
    <alternativeName>
        <fullName evidence="5">50S ribosomal protein L19</fullName>
    </alternativeName>
</protein>
<feature type="compositionally biased region" description="Basic and acidic residues" evidence="6">
    <location>
        <begin position="183"/>
        <end position="198"/>
    </location>
</feature>
<dbReference type="PANTHER" id="PTHR15680">
    <property type="entry name" value="RIBOSOMAL PROTEIN L19"/>
    <property type="match status" value="1"/>
</dbReference>
<evidence type="ECO:0000256" key="3">
    <source>
        <dbReference type="ARBA" id="ARBA00023274"/>
    </source>
</evidence>
<evidence type="ECO:0000256" key="6">
    <source>
        <dbReference type="SAM" id="MobiDB-lite"/>
    </source>
</evidence>
<comment type="caution">
    <text evidence="7">The sequence shown here is derived from an EMBL/GenBank/DDBJ whole genome shotgun (WGS) entry which is preliminary data.</text>
</comment>
<gene>
    <name evidence="7" type="ORF">COV07_02245</name>
</gene>
<dbReference type="InterPro" id="IPR008991">
    <property type="entry name" value="Translation_prot_SH3-like_sf"/>
</dbReference>
<feature type="region of interest" description="Disordered" evidence="6">
    <location>
        <begin position="139"/>
        <end position="198"/>
    </location>
</feature>
<dbReference type="InterPro" id="IPR018257">
    <property type="entry name" value="Ribosomal_bL19_CS"/>
</dbReference>
<dbReference type="GO" id="GO:0022625">
    <property type="term" value="C:cytosolic large ribosomal subunit"/>
    <property type="evidence" value="ECO:0007669"/>
    <property type="project" value="TreeGrafter"/>
</dbReference>
<dbReference type="InterPro" id="IPR001857">
    <property type="entry name" value="Ribosomal_bL19"/>
</dbReference>
<evidence type="ECO:0000256" key="1">
    <source>
        <dbReference type="ARBA" id="ARBA00005781"/>
    </source>
</evidence>
<evidence type="ECO:0000256" key="4">
    <source>
        <dbReference type="ARBA" id="ARBA00035171"/>
    </source>
</evidence>
<comment type="similarity">
    <text evidence="1">Belongs to the bacterial ribosomal protein bL19 family.</text>
</comment>
<dbReference type="GO" id="GO:0003735">
    <property type="term" value="F:structural constituent of ribosome"/>
    <property type="evidence" value="ECO:0007669"/>
    <property type="project" value="InterPro"/>
</dbReference>
<dbReference type="Proteomes" id="UP000230833">
    <property type="component" value="Unassembled WGS sequence"/>
</dbReference>
<dbReference type="SUPFAM" id="SSF50104">
    <property type="entry name" value="Translation proteins SH3-like domain"/>
    <property type="match status" value="1"/>
</dbReference>
<dbReference type="Gene3D" id="2.30.30.790">
    <property type="match status" value="1"/>
</dbReference>
<accession>A0A2H0RJQ7</accession>
<dbReference type="EMBL" id="PCYL01000028">
    <property type="protein sequence ID" value="PIR46779.1"/>
    <property type="molecule type" value="Genomic_DNA"/>
</dbReference>
<dbReference type="PROSITE" id="PS01015">
    <property type="entry name" value="RIBOSOMAL_L19"/>
    <property type="match status" value="1"/>
</dbReference>
<feature type="compositionally biased region" description="Low complexity" evidence="6">
    <location>
        <begin position="156"/>
        <end position="181"/>
    </location>
</feature>
<keyword evidence="3" id="KW-0687">Ribonucleoprotein</keyword>
<name>A0A2H0RJQ7_9BACT</name>
<evidence type="ECO:0000256" key="2">
    <source>
        <dbReference type="ARBA" id="ARBA00022980"/>
    </source>
</evidence>
<dbReference type="AlphaFoldDB" id="A0A2H0RJQ7"/>
<proteinExistence type="inferred from homology"/>
<dbReference type="NCBIfam" id="TIGR01024">
    <property type="entry name" value="rplS_bact"/>
    <property type="match status" value="1"/>
</dbReference>
<evidence type="ECO:0000313" key="7">
    <source>
        <dbReference type="EMBL" id="PIR46779.1"/>
    </source>
</evidence>
<dbReference type="PANTHER" id="PTHR15680:SF9">
    <property type="entry name" value="LARGE RIBOSOMAL SUBUNIT PROTEIN BL19M"/>
    <property type="match status" value="1"/>
</dbReference>
<evidence type="ECO:0000256" key="5">
    <source>
        <dbReference type="ARBA" id="ARBA00035493"/>
    </source>
</evidence>